<keyword evidence="2" id="KW-0805">Transcription regulation</keyword>
<evidence type="ECO:0000313" key="9">
    <source>
        <dbReference type="Proteomes" id="UP000660021"/>
    </source>
</evidence>
<dbReference type="Proteomes" id="UP000660021">
    <property type="component" value="Unassembled WGS sequence"/>
</dbReference>
<dbReference type="PANTHER" id="PTHR43133:SF8">
    <property type="entry name" value="RNA POLYMERASE SIGMA FACTOR HI_1459-RELATED"/>
    <property type="match status" value="1"/>
</dbReference>
<protein>
    <submittedName>
        <fullName evidence="8">RNA polymerase sigma factor</fullName>
    </submittedName>
</protein>
<dbReference type="InterPro" id="IPR007627">
    <property type="entry name" value="RNA_pol_sigma70_r2"/>
</dbReference>
<dbReference type="EMBL" id="JACOPR010000001">
    <property type="protein sequence ID" value="MBC5729562.1"/>
    <property type="molecule type" value="Genomic_DNA"/>
</dbReference>
<evidence type="ECO:0000256" key="5">
    <source>
        <dbReference type="ARBA" id="ARBA00023163"/>
    </source>
</evidence>
<evidence type="ECO:0000256" key="2">
    <source>
        <dbReference type="ARBA" id="ARBA00023015"/>
    </source>
</evidence>
<keyword evidence="4" id="KW-0238">DNA-binding</keyword>
<evidence type="ECO:0000259" key="7">
    <source>
        <dbReference type="Pfam" id="PF08281"/>
    </source>
</evidence>
<dbReference type="InterPro" id="IPR013249">
    <property type="entry name" value="RNA_pol_sigma70_r4_t2"/>
</dbReference>
<evidence type="ECO:0000256" key="1">
    <source>
        <dbReference type="ARBA" id="ARBA00010641"/>
    </source>
</evidence>
<dbReference type="Gene3D" id="1.10.1740.10">
    <property type="match status" value="1"/>
</dbReference>
<keyword evidence="3" id="KW-0731">Sigma factor</keyword>
<dbReference type="Pfam" id="PF04542">
    <property type="entry name" value="Sigma70_r2"/>
    <property type="match status" value="1"/>
</dbReference>
<dbReference type="InterPro" id="IPR013325">
    <property type="entry name" value="RNA_pol_sigma_r2"/>
</dbReference>
<dbReference type="CDD" id="cd06171">
    <property type="entry name" value="Sigma70_r4"/>
    <property type="match status" value="1"/>
</dbReference>
<comment type="similarity">
    <text evidence="1">Belongs to the sigma-70 factor family. ECF subfamily.</text>
</comment>
<evidence type="ECO:0000256" key="4">
    <source>
        <dbReference type="ARBA" id="ARBA00023125"/>
    </source>
</evidence>
<evidence type="ECO:0000256" key="3">
    <source>
        <dbReference type="ARBA" id="ARBA00023082"/>
    </source>
</evidence>
<feature type="domain" description="RNA polymerase sigma-70 region 2" evidence="6">
    <location>
        <begin position="35"/>
        <end position="102"/>
    </location>
</feature>
<dbReference type="InterPro" id="IPR036388">
    <property type="entry name" value="WH-like_DNA-bd_sf"/>
</dbReference>
<dbReference type="Pfam" id="PF08281">
    <property type="entry name" value="Sigma70_r4_2"/>
    <property type="match status" value="1"/>
</dbReference>
<dbReference type="InterPro" id="IPR039425">
    <property type="entry name" value="RNA_pol_sigma-70-like"/>
</dbReference>
<comment type="caution">
    <text evidence="8">The sequence shown here is derived from an EMBL/GenBank/DDBJ whole genome shotgun (WGS) entry which is preliminary data.</text>
</comment>
<dbReference type="SUPFAM" id="SSF88659">
    <property type="entry name" value="Sigma3 and sigma4 domains of RNA polymerase sigma factors"/>
    <property type="match status" value="1"/>
</dbReference>
<sequence length="181" mass="20440">MFSAPCSIWALSCVYRLKRGKEESDVTDPTRLDHLVRTHEHTLYRAAAAILGDAHEAEDAVQDAFLAWLEKTPNCPDAAHERAWLLRVTVNGCKSRLRSPWRRRRAPLLETYPAATPEEHDALEAVQALPPRDRAAVHLFYYEGCSTAEIAGILGEREGTVRSRLSRARKKLRALLQDDTL</sequence>
<dbReference type="InterPro" id="IPR013324">
    <property type="entry name" value="RNA_pol_sigma_r3/r4-like"/>
</dbReference>
<evidence type="ECO:0000259" key="6">
    <source>
        <dbReference type="Pfam" id="PF04542"/>
    </source>
</evidence>
<dbReference type="NCBIfam" id="TIGR02937">
    <property type="entry name" value="sigma70-ECF"/>
    <property type="match status" value="1"/>
</dbReference>
<keyword evidence="5" id="KW-0804">Transcription</keyword>
<dbReference type="PANTHER" id="PTHR43133">
    <property type="entry name" value="RNA POLYMERASE ECF-TYPE SIGMA FACTO"/>
    <property type="match status" value="1"/>
</dbReference>
<name>A0ABR7HPY6_9FIRM</name>
<dbReference type="SUPFAM" id="SSF88946">
    <property type="entry name" value="Sigma2 domain of RNA polymerase sigma factors"/>
    <property type="match status" value="1"/>
</dbReference>
<accession>A0ABR7HPY6</accession>
<dbReference type="InterPro" id="IPR014284">
    <property type="entry name" value="RNA_pol_sigma-70_dom"/>
</dbReference>
<gene>
    <name evidence="8" type="ORF">H8S34_01780</name>
</gene>
<evidence type="ECO:0000313" key="8">
    <source>
        <dbReference type="EMBL" id="MBC5729562.1"/>
    </source>
</evidence>
<reference evidence="8 9" key="1">
    <citation type="submission" date="2020-08" db="EMBL/GenBank/DDBJ databases">
        <title>Genome public.</title>
        <authorList>
            <person name="Liu C."/>
            <person name="Sun Q."/>
        </authorList>
    </citation>
    <scope>NUCLEOTIDE SEQUENCE [LARGE SCALE GENOMIC DNA]</scope>
    <source>
        <strain evidence="8 9">New-38</strain>
    </source>
</reference>
<keyword evidence="9" id="KW-1185">Reference proteome</keyword>
<feature type="domain" description="RNA polymerase sigma factor 70 region 4 type 2" evidence="7">
    <location>
        <begin position="123"/>
        <end position="172"/>
    </location>
</feature>
<dbReference type="Gene3D" id="1.10.10.10">
    <property type="entry name" value="Winged helix-like DNA-binding domain superfamily/Winged helix DNA-binding domain"/>
    <property type="match status" value="1"/>
</dbReference>
<proteinExistence type="inferred from homology"/>
<organism evidence="8 9">
    <name type="scientific">Pseudoflavonifractor hominis</name>
    <dbReference type="NCBI Taxonomy" id="2763059"/>
    <lineage>
        <taxon>Bacteria</taxon>
        <taxon>Bacillati</taxon>
        <taxon>Bacillota</taxon>
        <taxon>Clostridia</taxon>
        <taxon>Eubacteriales</taxon>
        <taxon>Oscillospiraceae</taxon>
        <taxon>Pseudoflavonifractor</taxon>
    </lineage>
</organism>